<feature type="repeat" description="RCC1" evidence="5">
    <location>
        <begin position="117"/>
        <end position="167"/>
    </location>
</feature>
<evidence type="ECO:0000313" key="8">
    <source>
        <dbReference type="Proteomes" id="UP001608902"/>
    </source>
</evidence>
<dbReference type="CDD" id="cd00078">
    <property type="entry name" value="HECTc"/>
    <property type="match status" value="1"/>
</dbReference>
<feature type="domain" description="HECT" evidence="6">
    <location>
        <begin position="688"/>
        <end position="1016"/>
    </location>
</feature>
<feature type="repeat" description="RCC1" evidence="5">
    <location>
        <begin position="213"/>
        <end position="264"/>
    </location>
</feature>
<dbReference type="PANTHER" id="PTHR45622">
    <property type="entry name" value="UBIQUITIN-PROTEIN LIGASE E3A-RELATED"/>
    <property type="match status" value="1"/>
</dbReference>
<evidence type="ECO:0000256" key="1">
    <source>
        <dbReference type="ARBA" id="ARBA00022679"/>
    </source>
</evidence>
<dbReference type="InterPro" id="IPR009091">
    <property type="entry name" value="RCC1/BLIP-II"/>
</dbReference>
<dbReference type="InterPro" id="IPR051709">
    <property type="entry name" value="Ub-ligase/GTPase-reg"/>
</dbReference>
<dbReference type="GO" id="GO:0016740">
    <property type="term" value="F:transferase activity"/>
    <property type="evidence" value="ECO:0007669"/>
    <property type="project" value="UniProtKB-KW"/>
</dbReference>
<dbReference type="Gene3D" id="3.90.1750.10">
    <property type="entry name" value="Hect, E3 ligase catalytic domains"/>
    <property type="match status" value="1"/>
</dbReference>
<organism evidence="7 8">
    <name type="scientific">Gnathostoma spinigerum</name>
    <dbReference type="NCBI Taxonomy" id="75299"/>
    <lineage>
        <taxon>Eukaryota</taxon>
        <taxon>Metazoa</taxon>
        <taxon>Ecdysozoa</taxon>
        <taxon>Nematoda</taxon>
        <taxon>Chromadorea</taxon>
        <taxon>Rhabditida</taxon>
        <taxon>Spirurina</taxon>
        <taxon>Gnathostomatomorpha</taxon>
        <taxon>Gnathostomatoidea</taxon>
        <taxon>Gnathostomatidae</taxon>
        <taxon>Gnathostoma</taxon>
    </lineage>
</organism>
<dbReference type="Pfam" id="PF00632">
    <property type="entry name" value="HECT"/>
    <property type="match status" value="1"/>
</dbReference>
<keyword evidence="1" id="KW-0808">Transferase</keyword>
<feature type="repeat" description="RCC1" evidence="5">
    <location>
        <begin position="317"/>
        <end position="366"/>
    </location>
</feature>
<keyword evidence="3 4" id="KW-0833">Ubl conjugation pathway</keyword>
<name>A0ABD6E4J5_9BILA</name>
<evidence type="ECO:0000259" key="6">
    <source>
        <dbReference type="PROSITE" id="PS50237"/>
    </source>
</evidence>
<evidence type="ECO:0000256" key="5">
    <source>
        <dbReference type="PROSITE-ProRule" id="PRU00235"/>
    </source>
</evidence>
<dbReference type="Pfam" id="PF25390">
    <property type="entry name" value="WD40_RLD"/>
    <property type="match status" value="1"/>
</dbReference>
<feature type="repeat" description="RCC1" evidence="5">
    <location>
        <begin position="265"/>
        <end position="317"/>
    </location>
</feature>
<dbReference type="Proteomes" id="UP001608902">
    <property type="component" value="Unassembled WGS sequence"/>
</dbReference>
<evidence type="ECO:0000256" key="3">
    <source>
        <dbReference type="ARBA" id="ARBA00022786"/>
    </source>
</evidence>
<proteinExistence type="predicted"/>
<dbReference type="FunFam" id="3.30.2410.10:FF:000003">
    <property type="entry name" value="probable E3 ubiquitin-protein ligase HERC4 isoform X1"/>
    <property type="match status" value="1"/>
</dbReference>
<protein>
    <recommendedName>
        <fullName evidence="6">HECT domain-containing protein</fullName>
    </recommendedName>
</protein>
<dbReference type="SUPFAM" id="SSF56204">
    <property type="entry name" value="Hect, E3 ligase catalytic domain"/>
    <property type="match status" value="1"/>
</dbReference>
<dbReference type="PROSITE" id="PS00626">
    <property type="entry name" value="RCC1_2"/>
    <property type="match status" value="3"/>
</dbReference>
<feature type="repeat" description="RCC1" evidence="5">
    <location>
        <begin position="64"/>
        <end position="116"/>
    </location>
</feature>
<comment type="caution">
    <text evidence="7">The sequence shown here is derived from an EMBL/GenBank/DDBJ whole genome shotgun (WGS) entry which is preliminary data.</text>
</comment>
<evidence type="ECO:0000256" key="4">
    <source>
        <dbReference type="PROSITE-ProRule" id="PRU00104"/>
    </source>
</evidence>
<feature type="active site" description="Glycyl thioester intermediate" evidence="4">
    <location>
        <position position="984"/>
    </location>
</feature>
<dbReference type="PROSITE" id="PS50012">
    <property type="entry name" value="RCC1_3"/>
    <property type="match status" value="7"/>
</dbReference>
<dbReference type="Gene3D" id="2.130.10.30">
    <property type="entry name" value="Regulator of chromosome condensation 1/beta-lactamase-inhibitor protein II"/>
    <property type="match status" value="2"/>
</dbReference>
<feature type="repeat" description="RCC1" evidence="5">
    <location>
        <begin position="4"/>
        <end position="63"/>
    </location>
</feature>
<dbReference type="Gene3D" id="3.30.2410.10">
    <property type="entry name" value="Hect, E3 ligase catalytic domain"/>
    <property type="match status" value="1"/>
</dbReference>
<dbReference type="Gene3D" id="3.30.2160.10">
    <property type="entry name" value="Hect, E3 ligase catalytic domain"/>
    <property type="match status" value="1"/>
</dbReference>
<dbReference type="InterPro" id="IPR000569">
    <property type="entry name" value="HECT_dom"/>
</dbReference>
<dbReference type="InterPro" id="IPR035983">
    <property type="entry name" value="Hect_E3_ubiquitin_ligase"/>
</dbReference>
<evidence type="ECO:0000256" key="2">
    <source>
        <dbReference type="ARBA" id="ARBA00022737"/>
    </source>
</evidence>
<gene>
    <name evidence="7" type="ORF">AB6A40_001612</name>
</gene>
<keyword evidence="8" id="KW-1185">Reference proteome</keyword>
<keyword evidence="2" id="KW-0677">Repeat</keyword>
<dbReference type="InterPro" id="IPR058923">
    <property type="entry name" value="RCC1-like_dom"/>
</dbReference>
<reference evidence="7 8" key="1">
    <citation type="submission" date="2024-08" db="EMBL/GenBank/DDBJ databases">
        <title>Gnathostoma spinigerum genome.</title>
        <authorList>
            <person name="Gonzalez-Bertolin B."/>
            <person name="Monzon S."/>
            <person name="Zaballos A."/>
            <person name="Jimenez P."/>
            <person name="Dekumyoy P."/>
            <person name="Varona S."/>
            <person name="Cuesta I."/>
            <person name="Sumanam S."/>
            <person name="Adisakwattana P."/>
            <person name="Gasser R.B."/>
            <person name="Hernandez-Gonzalez A."/>
            <person name="Young N.D."/>
            <person name="Perteguer M.J."/>
        </authorList>
    </citation>
    <scope>NUCLEOTIDE SEQUENCE [LARGE SCALE GENOMIC DNA]</scope>
    <source>
        <strain evidence="7">AL3</strain>
        <tissue evidence="7">Liver</tissue>
    </source>
</reference>
<feature type="repeat" description="RCC1" evidence="5">
    <location>
        <begin position="168"/>
        <end position="212"/>
    </location>
</feature>
<dbReference type="PANTHER" id="PTHR45622:SF76">
    <property type="entry name" value="HECT AND RLD DOMAIN CONTAINING E3 UBIQUITIN LIGASE 4, ISOFORM C"/>
    <property type="match status" value="1"/>
</dbReference>
<accession>A0ABD6E4J5</accession>
<sequence length="1016" mass="113296">MGKRYLYAFGCNSDGQLGILPSNLDSGSVCSPSLVIASPTNENGVSIQAIASGEKHTLFLAEDGKVWSCGNNLNGQLGRGTQTKGCNSIYPVLFSSGTTIVQIAAGRAHSMAVADDGRLFAWGSNSCGQLGSPASVECIDTPKRVASLTEVVQVACGTDHTLAIVESGRIFIWGRQYDGSNVFVPQEIEYFASIPIVQVSAGNDYSIALSISGAVFAWGRNDYGQLGTSNKESLPNPVEIEPLRTLNVVYVTCGDSHTISLTHEGRIFVCGSDLCGQLGRGRPYPSSDNMQAVTDLLGSQVTQVACGRCHTLAVTGGRTYSFGLNSSGQLGSGSFHKQITPRPINNLENVASVFAGWDQSFCIQASNANALLPGPGFKLQTPKFLSLSLVTDLFSTGEKLDIIKNLEDVFSSLSAVNGSFLFDDDRRFKCGPRNCGVNMDHLAQASSVIASSPDAEQYAEIIINALDVSGVWDVHWDKLVSIEPLRVFLIIPALYFFSSPSIERVCSFHIRYVRAIRMLSSHLRSLLEKWWSNLEPRHFNRVVSSLLSALEAVVNTQSSNASLTYPFCDILSVLSRINKQHQKVSLDKFYLNSLADKVDIPTDYVQWAFHQTESAFSWSNYPFLMNAQVKSLLLQLEAQLQMRRSMMVGATVIPVLDVIYQPDPFFAISVHRDRIVDDTMTALLSSHSVSDLRKPLKVSFIGEEGDDAGGVKKEFFMLLFQEFLQPKYGMFSENEESHLIWFSGLETDDASFRLTGMLCALAVYNDVLVNFPFPLALYKKILNQPITLEDFTELSPTEGRSLQSLLDYEEDDFEEVFSLTFCTQFTVLDYPTQLELKNDGAEIPVTQQNKAEYVQLYITKKMEEGPDGVIRRQLASFDRGFRDLIHSRILEFFQPQELMERVIGNENYDWKIFRENTEYKGVYHAKHETILCFWDVFFEFNLEKRKKFLQFLMGTTRIPLQGMSAVKMVIQPCDESHLPVAHTCFNVLDLPKITDRVEMRRRLDICLDNIHGFTLI</sequence>
<evidence type="ECO:0000313" key="7">
    <source>
        <dbReference type="EMBL" id="MFH4974903.1"/>
    </source>
</evidence>
<dbReference type="EMBL" id="JBGFUD010000614">
    <property type="protein sequence ID" value="MFH4974903.1"/>
    <property type="molecule type" value="Genomic_DNA"/>
</dbReference>
<dbReference type="SMART" id="SM00119">
    <property type="entry name" value="HECTc"/>
    <property type="match status" value="1"/>
</dbReference>
<dbReference type="SUPFAM" id="SSF50985">
    <property type="entry name" value="RCC1/BLIP-II"/>
    <property type="match status" value="1"/>
</dbReference>
<dbReference type="AlphaFoldDB" id="A0ABD6E4J5"/>
<dbReference type="PROSITE" id="PS50237">
    <property type="entry name" value="HECT"/>
    <property type="match status" value="1"/>
</dbReference>
<dbReference type="PRINTS" id="PR00633">
    <property type="entry name" value="RCCNDNSATION"/>
</dbReference>
<dbReference type="InterPro" id="IPR000408">
    <property type="entry name" value="Reg_chr_condens"/>
</dbReference>